<name>A0A507D305_9FUNG</name>
<dbReference type="VEuPathDB" id="FungiDB:SeMB42_g04601"/>
<feature type="signal peptide" evidence="3">
    <location>
        <begin position="1"/>
        <end position="22"/>
    </location>
</feature>
<feature type="region of interest" description="Disordered" evidence="1">
    <location>
        <begin position="34"/>
        <end position="53"/>
    </location>
</feature>
<sequence length="252" mass="27500">MHRLWILSLLVVITTLVPYSWASASHELVKRADNGEDNAGAGRGRQQDAMNAPNIRPRRTGRVVIRREDERRMHPSEASAYGLGCLLILRAIYAYLLPIYSMEPPSALFISGVSVLVFTWLMSGRLHVVNGAVVNGNLEGIVRFVQHAYTLGTDRRLVDEDIRGDFEITMGDPVPEIVAAPRRMDHRWATTDGASTSERPRIGAPSHDSSLTEGSGMNSGVTRGARGSSSMDLRAPSGSSVRSRGKGKAHQS</sequence>
<evidence type="ECO:0000256" key="2">
    <source>
        <dbReference type="SAM" id="Phobius"/>
    </source>
</evidence>
<keyword evidence="3" id="KW-0732">Signal</keyword>
<protein>
    <submittedName>
        <fullName evidence="4">Uncharacterized protein</fullName>
    </submittedName>
</protein>
<proteinExistence type="predicted"/>
<feature type="transmembrane region" description="Helical" evidence="2">
    <location>
        <begin position="108"/>
        <end position="128"/>
    </location>
</feature>
<feature type="region of interest" description="Disordered" evidence="1">
    <location>
        <begin position="191"/>
        <end position="252"/>
    </location>
</feature>
<reference evidence="4 5" key="1">
    <citation type="journal article" date="2019" name="Sci. Rep.">
        <title>Comparative genomics of chytrid fungi reveal insights into the obligate biotrophic and pathogenic lifestyle of Synchytrium endobioticum.</title>
        <authorList>
            <person name="van de Vossenberg B.T.L.H."/>
            <person name="Warris S."/>
            <person name="Nguyen H.D.T."/>
            <person name="van Gent-Pelzer M.P.E."/>
            <person name="Joly D.L."/>
            <person name="van de Geest H.C."/>
            <person name="Bonants P.J.M."/>
            <person name="Smith D.S."/>
            <person name="Levesque C.A."/>
            <person name="van der Lee T.A.J."/>
        </authorList>
    </citation>
    <scope>NUCLEOTIDE SEQUENCE [LARGE SCALE GENOMIC DNA]</scope>
    <source>
        <strain evidence="4 5">LEV6574</strain>
    </source>
</reference>
<organism evidence="4 5">
    <name type="scientific">Synchytrium endobioticum</name>
    <dbReference type="NCBI Taxonomy" id="286115"/>
    <lineage>
        <taxon>Eukaryota</taxon>
        <taxon>Fungi</taxon>
        <taxon>Fungi incertae sedis</taxon>
        <taxon>Chytridiomycota</taxon>
        <taxon>Chytridiomycota incertae sedis</taxon>
        <taxon>Chytridiomycetes</taxon>
        <taxon>Synchytriales</taxon>
        <taxon>Synchytriaceae</taxon>
        <taxon>Synchytrium</taxon>
    </lineage>
</organism>
<gene>
    <name evidence="4" type="ORF">SeLEV6574_g03640</name>
</gene>
<evidence type="ECO:0000313" key="5">
    <source>
        <dbReference type="Proteomes" id="UP000320475"/>
    </source>
</evidence>
<keyword evidence="2" id="KW-0812">Transmembrane</keyword>
<evidence type="ECO:0000256" key="3">
    <source>
        <dbReference type="SAM" id="SignalP"/>
    </source>
</evidence>
<feature type="transmembrane region" description="Helical" evidence="2">
    <location>
        <begin position="78"/>
        <end position="96"/>
    </location>
</feature>
<evidence type="ECO:0000256" key="1">
    <source>
        <dbReference type="SAM" id="MobiDB-lite"/>
    </source>
</evidence>
<comment type="caution">
    <text evidence="4">The sequence shown here is derived from an EMBL/GenBank/DDBJ whole genome shotgun (WGS) entry which is preliminary data.</text>
</comment>
<feature type="chain" id="PRO_5021386043" evidence="3">
    <location>
        <begin position="23"/>
        <end position="252"/>
    </location>
</feature>
<feature type="compositionally biased region" description="Polar residues" evidence="1">
    <location>
        <begin position="207"/>
        <end position="231"/>
    </location>
</feature>
<dbReference type="Proteomes" id="UP000320475">
    <property type="component" value="Unassembled WGS sequence"/>
</dbReference>
<keyword evidence="2" id="KW-1133">Transmembrane helix</keyword>
<keyword evidence="2" id="KW-0472">Membrane</keyword>
<dbReference type="AlphaFoldDB" id="A0A507D305"/>
<dbReference type="EMBL" id="QEAM01000128">
    <property type="protein sequence ID" value="TPX45804.1"/>
    <property type="molecule type" value="Genomic_DNA"/>
</dbReference>
<accession>A0A507D305</accession>
<feature type="compositionally biased region" description="Basic residues" evidence="1">
    <location>
        <begin position="243"/>
        <end position="252"/>
    </location>
</feature>
<evidence type="ECO:0000313" key="4">
    <source>
        <dbReference type="EMBL" id="TPX45804.1"/>
    </source>
</evidence>